<dbReference type="InterPro" id="IPR036291">
    <property type="entry name" value="NAD(P)-bd_dom_sf"/>
</dbReference>
<dbReference type="Pfam" id="PF01370">
    <property type="entry name" value="Epimerase"/>
    <property type="match status" value="1"/>
</dbReference>
<evidence type="ECO:0000259" key="2">
    <source>
        <dbReference type="Pfam" id="PF01370"/>
    </source>
</evidence>
<name>A0A2G5ERT7_AQUCA</name>
<protein>
    <recommendedName>
        <fullName evidence="2">NAD-dependent epimerase/dehydratase domain-containing protein</fullName>
    </recommendedName>
</protein>
<evidence type="ECO:0000313" key="3">
    <source>
        <dbReference type="EMBL" id="PIA58451.1"/>
    </source>
</evidence>
<gene>
    <name evidence="3" type="ORF">AQUCO_00500407v1</name>
</gene>
<dbReference type="InParanoid" id="A0A2G5ERT7"/>
<dbReference type="CDD" id="cd08958">
    <property type="entry name" value="FR_SDR_e"/>
    <property type="match status" value="1"/>
</dbReference>
<dbReference type="FunFam" id="3.40.50.720:FF:000085">
    <property type="entry name" value="Dihydroflavonol reductase"/>
    <property type="match status" value="1"/>
</dbReference>
<dbReference type="EMBL" id="KZ305022">
    <property type="protein sequence ID" value="PIA58451.1"/>
    <property type="molecule type" value="Genomic_DNA"/>
</dbReference>
<dbReference type="Proteomes" id="UP000230069">
    <property type="component" value="Unassembled WGS sequence"/>
</dbReference>
<evidence type="ECO:0000256" key="1">
    <source>
        <dbReference type="ARBA" id="ARBA00023002"/>
    </source>
</evidence>
<dbReference type="InterPro" id="IPR050425">
    <property type="entry name" value="NAD(P)_dehydrat-like"/>
</dbReference>
<proteinExistence type="predicted"/>
<reference evidence="3 4" key="1">
    <citation type="submission" date="2017-09" db="EMBL/GenBank/DDBJ databases">
        <title>WGS assembly of Aquilegia coerulea Goldsmith.</title>
        <authorList>
            <person name="Hodges S."/>
            <person name="Kramer E."/>
            <person name="Nordborg M."/>
            <person name="Tomkins J."/>
            <person name="Borevitz J."/>
            <person name="Derieg N."/>
            <person name="Yan J."/>
            <person name="Mihaltcheva S."/>
            <person name="Hayes R.D."/>
            <person name="Rokhsar D."/>
        </authorList>
    </citation>
    <scope>NUCLEOTIDE SEQUENCE [LARGE SCALE GENOMIC DNA]</scope>
    <source>
        <strain evidence="4">cv. Goldsmith</strain>
    </source>
</reference>
<dbReference type="SUPFAM" id="SSF51735">
    <property type="entry name" value="NAD(P)-binding Rossmann-fold domains"/>
    <property type="match status" value="1"/>
</dbReference>
<dbReference type="GO" id="GO:0016616">
    <property type="term" value="F:oxidoreductase activity, acting on the CH-OH group of donors, NAD or NADP as acceptor"/>
    <property type="evidence" value="ECO:0007669"/>
    <property type="project" value="TreeGrafter"/>
</dbReference>
<sequence length="354" mass="38683">MEDLLKKVIGNASTYCVTGSTGYVGSWLVKSLLQKGCIVHATARDTGKFSSLLPLWNGGDRLKLFKADLSQEGSFDEAVKGCHGVFHVAASMEFNVLPTDNIENYVQSHKLDPAIKGTLNLMKACSRENVKRVVFTSSISTMTAKDINGTWKSIVDESCQTATDQMWNMKPSGWVYVLSKILSEEAAFKYADENAIDLISIITTTVAGPFLTPTVPASVQILLSPITGEFVFNSILQAVNDRIGSIPVVHIEDICNAHIFLMEHTTAKGPYICSAHSSVMSQLVDSLALEYPYSQIRRSSEGQHDSIPSVLSSEKLTTIGFAYKYGLKEILEQSISCCVQQGFLKNPSNHDGNP</sequence>
<dbReference type="FunCoup" id="A0A2G5ERT7">
    <property type="interactions" value="62"/>
</dbReference>
<dbReference type="PANTHER" id="PTHR10366">
    <property type="entry name" value="NAD DEPENDENT EPIMERASE/DEHYDRATASE"/>
    <property type="match status" value="1"/>
</dbReference>
<dbReference type="PANTHER" id="PTHR10366:SF628">
    <property type="entry name" value="NAD(P)-BINDING ROSSMANN-FOLD SUPERFAMILY PROTEIN"/>
    <property type="match status" value="1"/>
</dbReference>
<organism evidence="3 4">
    <name type="scientific">Aquilegia coerulea</name>
    <name type="common">Rocky mountain columbine</name>
    <dbReference type="NCBI Taxonomy" id="218851"/>
    <lineage>
        <taxon>Eukaryota</taxon>
        <taxon>Viridiplantae</taxon>
        <taxon>Streptophyta</taxon>
        <taxon>Embryophyta</taxon>
        <taxon>Tracheophyta</taxon>
        <taxon>Spermatophyta</taxon>
        <taxon>Magnoliopsida</taxon>
        <taxon>Ranunculales</taxon>
        <taxon>Ranunculaceae</taxon>
        <taxon>Thalictroideae</taxon>
        <taxon>Aquilegia</taxon>
    </lineage>
</organism>
<evidence type="ECO:0000313" key="4">
    <source>
        <dbReference type="Proteomes" id="UP000230069"/>
    </source>
</evidence>
<dbReference type="AlphaFoldDB" id="A0A2G5ERT7"/>
<dbReference type="Gene3D" id="3.40.50.720">
    <property type="entry name" value="NAD(P)-binding Rossmann-like Domain"/>
    <property type="match status" value="1"/>
</dbReference>
<dbReference type="OrthoDB" id="2735536at2759"/>
<keyword evidence="4" id="KW-1185">Reference proteome</keyword>
<feature type="domain" description="NAD-dependent epimerase/dehydratase" evidence="2">
    <location>
        <begin position="16"/>
        <end position="267"/>
    </location>
</feature>
<dbReference type="STRING" id="218851.A0A2G5ERT7"/>
<dbReference type="InterPro" id="IPR001509">
    <property type="entry name" value="Epimerase_deHydtase"/>
</dbReference>
<keyword evidence="1" id="KW-0560">Oxidoreductase</keyword>
<accession>A0A2G5ERT7</accession>